<accession>A0A0C3M9S1</accession>
<feature type="transmembrane region" description="Helical" evidence="2">
    <location>
        <begin position="304"/>
        <end position="325"/>
    </location>
</feature>
<dbReference type="PANTHER" id="PTHR42101:SF1">
    <property type="entry name" value="LOW TEMPERATURE REQUIREMENT A"/>
    <property type="match status" value="1"/>
</dbReference>
<feature type="transmembrane region" description="Helical" evidence="2">
    <location>
        <begin position="375"/>
        <end position="394"/>
    </location>
</feature>
<dbReference type="AlphaFoldDB" id="A0A0C3M9S1"/>
<name>A0A0C3M9S1_9AGAM</name>
<proteinExistence type="predicted"/>
<evidence type="ECO:0000313" key="3">
    <source>
        <dbReference type="EMBL" id="KIO30442.1"/>
    </source>
</evidence>
<reference evidence="4" key="2">
    <citation type="submission" date="2015-01" db="EMBL/GenBank/DDBJ databases">
        <title>Evolutionary Origins and Diversification of the Mycorrhizal Mutualists.</title>
        <authorList>
            <consortium name="DOE Joint Genome Institute"/>
            <consortium name="Mycorrhizal Genomics Consortium"/>
            <person name="Kohler A."/>
            <person name="Kuo A."/>
            <person name="Nagy L.G."/>
            <person name="Floudas D."/>
            <person name="Copeland A."/>
            <person name="Barry K.W."/>
            <person name="Cichocki N."/>
            <person name="Veneault-Fourrey C."/>
            <person name="LaButti K."/>
            <person name="Lindquist E.A."/>
            <person name="Lipzen A."/>
            <person name="Lundell T."/>
            <person name="Morin E."/>
            <person name="Murat C."/>
            <person name="Riley R."/>
            <person name="Ohm R."/>
            <person name="Sun H."/>
            <person name="Tunlid A."/>
            <person name="Henrissat B."/>
            <person name="Grigoriev I.V."/>
            <person name="Hibbett D.S."/>
            <person name="Martin F."/>
        </authorList>
    </citation>
    <scope>NUCLEOTIDE SEQUENCE [LARGE SCALE GENOMIC DNA]</scope>
    <source>
        <strain evidence="4">MUT 4182</strain>
    </source>
</reference>
<dbReference type="OrthoDB" id="3198598at2759"/>
<organism evidence="3 4">
    <name type="scientific">Tulasnella calospora MUT 4182</name>
    <dbReference type="NCBI Taxonomy" id="1051891"/>
    <lineage>
        <taxon>Eukaryota</taxon>
        <taxon>Fungi</taxon>
        <taxon>Dikarya</taxon>
        <taxon>Basidiomycota</taxon>
        <taxon>Agaricomycotina</taxon>
        <taxon>Agaricomycetes</taxon>
        <taxon>Cantharellales</taxon>
        <taxon>Tulasnellaceae</taxon>
        <taxon>Tulasnella</taxon>
    </lineage>
</organism>
<keyword evidence="2" id="KW-0472">Membrane</keyword>
<keyword evidence="2" id="KW-1133">Transmembrane helix</keyword>
<feature type="transmembrane region" description="Helical" evidence="2">
    <location>
        <begin position="585"/>
        <end position="606"/>
    </location>
</feature>
<feature type="transmembrane region" description="Helical" evidence="2">
    <location>
        <begin position="618"/>
        <end position="638"/>
    </location>
</feature>
<reference evidence="3 4" key="1">
    <citation type="submission" date="2014-04" db="EMBL/GenBank/DDBJ databases">
        <authorList>
            <consortium name="DOE Joint Genome Institute"/>
            <person name="Kuo A."/>
            <person name="Girlanda M."/>
            <person name="Perotto S."/>
            <person name="Kohler A."/>
            <person name="Nagy L.G."/>
            <person name="Floudas D."/>
            <person name="Copeland A."/>
            <person name="Barry K.W."/>
            <person name="Cichocki N."/>
            <person name="Veneault-Fourrey C."/>
            <person name="LaButti K."/>
            <person name="Lindquist E.A."/>
            <person name="Lipzen A."/>
            <person name="Lundell T."/>
            <person name="Morin E."/>
            <person name="Murat C."/>
            <person name="Sun H."/>
            <person name="Tunlid A."/>
            <person name="Henrissat B."/>
            <person name="Grigoriev I.V."/>
            <person name="Hibbett D.S."/>
            <person name="Martin F."/>
            <person name="Nordberg H.P."/>
            <person name="Cantor M.N."/>
            <person name="Hua S.X."/>
        </authorList>
    </citation>
    <scope>NUCLEOTIDE SEQUENCE [LARGE SCALE GENOMIC DNA]</scope>
    <source>
        <strain evidence="3 4">MUT 4182</strain>
    </source>
</reference>
<feature type="region of interest" description="Disordered" evidence="1">
    <location>
        <begin position="128"/>
        <end position="147"/>
    </location>
</feature>
<feature type="region of interest" description="Disordered" evidence="1">
    <location>
        <begin position="55"/>
        <end position="93"/>
    </location>
</feature>
<keyword evidence="2" id="KW-0812">Transmembrane</keyword>
<dbReference type="Pfam" id="PF06772">
    <property type="entry name" value="LtrA"/>
    <property type="match status" value="1"/>
</dbReference>
<protein>
    <submittedName>
        <fullName evidence="3">Uncharacterized protein</fullName>
    </submittedName>
</protein>
<dbReference type="EMBL" id="KN822972">
    <property type="protein sequence ID" value="KIO30442.1"/>
    <property type="molecule type" value="Genomic_DNA"/>
</dbReference>
<dbReference type="HOGENOM" id="CLU_021492_0_0_1"/>
<dbReference type="InterPro" id="IPR010640">
    <property type="entry name" value="Low_temperature_requirement_A"/>
</dbReference>
<feature type="transmembrane region" description="Helical" evidence="2">
    <location>
        <begin position="658"/>
        <end position="678"/>
    </location>
</feature>
<dbReference type="PANTHER" id="PTHR42101">
    <property type="entry name" value="CHROMOSOME 16, WHOLE GENOME SHOTGUN SEQUENCE"/>
    <property type="match status" value="1"/>
</dbReference>
<keyword evidence="4" id="KW-1185">Reference proteome</keyword>
<evidence type="ECO:0000313" key="4">
    <source>
        <dbReference type="Proteomes" id="UP000054248"/>
    </source>
</evidence>
<feature type="transmembrane region" description="Helical" evidence="2">
    <location>
        <begin position="337"/>
        <end position="355"/>
    </location>
</feature>
<evidence type="ECO:0000256" key="1">
    <source>
        <dbReference type="SAM" id="MobiDB-lite"/>
    </source>
</evidence>
<dbReference type="Proteomes" id="UP000054248">
    <property type="component" value="Unassembled WGS sequence"/>
</dbReference>
<dbReference type="STRING" id="1051891.A0A0C3M9S1"/>
<gene>
    <name evidence="3" type="ORF">M407DRAFT_5644</name>
</gene>
<feature type="transmembrane region" description="Helical" evidence="2">
    <location>
        <begin position="406"/>
        <end position="425"/>
    </location>
</feature>
<evidence type="ECO:0000256" key="2">
    <source>
        <dbReference type="SAM" id="Phobius"/>
    </source>
</evidence>
<sequence>MFFFTVPNPLVDEDSAFGTSVTVWPRPTRGRGVVLNYVRLQLVIKSSAIERIVSNMSGDRGANRPRIPVQPPSDQPKQRQPETTLQGVSSPMPRRRFFKGFSAQVNLKDDLYVKNEKERFVRFSVNPFREPRPAGQGSGEDDEGERPPEWLELAGDLAWTATFSSLTSNTSVTEPSAVWNYAVFFCLTWHLWATQTTYDIRYYTNDWWHRVLFASQLGVYAILAAFSGSFNISWQVNPDATDVFKGNATALTAEAMDANQEYLITKSFRGINAMLFISRTLLFAQYVRAMYYRKRSQQFWSWRFLLTPLSTLFAGGVFLGCFLMIKEDPDSESVAITQLVLWGVAVFSQAIAGAFTPEDGNRVLKSEGAMAPRLASLTVIILGEGLNSICGTLRNSMNSLGLSRTMVGQSLTMLLILYFIWLLYFDGFRIKYSPSKILEELWLYLHFPLHLSLILLLEGIKNVFINVNVNESFDRLGVAFEDVTSAFSTTGQFPEHPRLEKLLRVLKMSWQQEANDLMVAIQKDGADPTGAGVNVDSQIWRWWGTVLHNVILLYNEQPDQEAEYAFDQFIAARIRILRSRYFYQLAYTGHWIIAVAGTLVLCMAIVNVVQRRPRNRYAWGYSLNRSIVGVALIIVGGITSTWTDQPDWMKWVLPTVGIGYGLTVVVDWFILFFSIRLIRHQETLAKLNAPYSTAEKGDYSPPAGVNLTQLSHLPYGHGQPHRAETAPADGKMESTALRAGLHIGMAVLSERLVP</sequence>